<dbReference type="EMBL" id="CAJOBQ010005774">
    <property type="protein sequence ID" value="CAF4661872.1"/>
    <property type="molecule type" value="Genomic_DNA"/>
</dbReference>
<evidence type="ECO:0000313" key="1">
    <source>
        <dbReference type="EMBL" id="CAF4661872.1"/>
    </source>
</evidence>
<organism evidence="1 2">
    <name type="scientific">Rotaria socialis</name>
    <dbReference type="NCBI Taxonomy" id="392032"/>
    <lineage>
        <taxon>Eukaryota</taxon>
        <taxon>Metazoa</taxon>
        <taxon>Spiralia</taxon>
        <taxon>Gnathifera</taxon>
        <taxon>Rotifera</taxon>
        <taxon>Eurotatoria</taxon>
        <taxon>Bdelloidea</taxon>
        <taxon>Philodinida</taxon>
        <taxon>Philodinidae</taxon>
        <taxon>Rotaria</taxon>
    </lineage>
</organism>
<sequence>MPKWNPRRTQSAGIIKKRWSIEQVSSYESSEDDEVEINLNERHFEDDGENIDWTNLH</sequence>
<dbReference type="Proteomes" id="UP000663862">
    <property type="component" value="Unassembled WGS sequence"/>
</dbReference>
<accession>A0A821G598</accession>
<protein>
    <submittedName>
        <fullName evidence="1">Uncharacterized protein</fullName>
    </submittedName>
</protein>
<dbReference type="AlphaFoldDB" id="A0A821G598"/>
<feature type="non-terminal residue" evidence="1">
    <location>
        <position position="57"/>
    </location>
</feature>
<evidence type="ECO:0000313" key="2">
    <source>
        <dbReference type="Proteomes" id="UP000663862"/>
    </source>
</evidence>
<reference evidence="1" key="1">
    <citation type="submission" date="2021-02" db="EMBL/GenBank/DDBJ databases">
        <authorList>
            <person name="Nowell W R."/>
        </authorList>
    </citation>
    <scope>NUCLEOTIDE SEQUENCE</scope>
</reference>
<gene>
    <name evidence="1" type="ORF">TSG867_LOCUS31391</name>
</gene>
<proteinExistence type="predicted"/>
<name>A0A821G598_9BILA</name>
<comment type="caution">
    <text evidence="1">The sequence shown here is derived from an EMBL/GenBank/DDBJ whole genome shotgun (WGS) entry which is preliminary data.</text>
</comment>